<evidence type="ECO:0000313" key="1">
    <source>
        <dbReference type="EMBL" id="GAA1783991.1"/>
    </source>
</evidence>
<reference evidence="1" key="2">
    <citation type="submission" date="2023-12" db="EMBL/GenBank/DDBJ databases">
        <authorList>
            <person name="Sun Q."/>
            <person name="Inoue M."/>
        </authorList>
    </citation>
    <scope>NUCLEOTIDE SEQUENCE</scope>
    <source>
        <strain evidence="1">JCM 13250</strain>
    </source>
</reference>
<evidence type="ECO:0000313" key="3">
    <source>
        <dbReference type="Proteomes" id="UP001500218"/>
    </source>
</evidence>
<proteinExistence type="predicted"/>
<keyword evidence="3" id="KW-1185">Reference proteome</keyword>
<evidence type="ECO:0000313" key="2">
    <source>
        <dbReference type="EMBL" id="GAA1784158.1"/>
    </source>
</evidence>
<dbReference type="EMBL" id="BAAALT010000003">
    <property type="protein sequence ID" value="GAA1784158.1"/>
    <property type="molecule type" value="Genomic_DNA"/>
</dbReference>
<organism evidence="1 3">
    <name type="scientific">Luedemannella flava</name>
    <dbReference type="NCBI Taxonomy" id="349316"/>
    <lineage>
        <taxon>Bacteria</taxon>
        <taxon>Bacillati</taxon>
        <taxon>Actinomycetota</taxon>
        <taxon>Actinomycetes</taxon>
        <taxon>Micromonosporales</taxon>
        <taxon>Micromonosporaceae</taxon>
        <taxon>Luedemannella</taxon>
    </lineage>
</organism>
<dbReference type="SUPFAM" id="SSF48403">
    <property type="entry name" value="Ankyrin repeat"/>
    <property type="match status" value="1"/>
</dbReference>
<sequence length="629" mass="69215">MTDKTLARRAFVDHNATSWLTARRFAVPARMVAGAGERRLAGDWRGACAAAGVDVAIDLPDVANRFGAEVAGRVEDDLRHLVPDLVRWHLPRRGRDGMGLLTPDRKIRLAAYGDVTLYVVTPAHIERPQRPELRLAPLPLARGRQDDWIQGRYLWDARETHLLLHRVGGGDRTPFFDRDGRPRAADGVDNDPVALMERVLTLQDAGEVEQAWAVAGVPATFPEAKRRWGDPGADDQFPEGFGAMVPALVPVARRLLNGPDAPDGILLRPSFGWTSPVLLRLDDGELRASRADRNTRDMLELHRVHWQRFPDVELLRTDRITTAELHPLVRAALFPDEADPGYQPRVPSVAATAVPVRCRGQWHKVGWRDGRTYTHDHTEEEAQRERVMRALGGEVPGCFTVAETWQGSTTARLPRALRELRSHALTALAHGNADEFTHLLDVGVDPVGVRDRWNRGPLHKLAKLHGDQEALLKRLLAAGMDINGRDGKERTPLAAALFDGASADLARAMLDAGADPLAVDIASDSTLHLLRSTEADRIVPWLVEAGVSLTDTDEYGRPPLLAQVLTSAPAATLRATLDAGADPNCSDEYTEQTILEMIDQYDRDDLDFLVAAAKAAGVAEPEYADDDDD</sequence>
<protein>
    <recommendedName>
        <fullName evidence="4">Ankyrin repeat domain-containing protein</fullName>
    </recommendedName>
</protein>
<dbReference type="EMBL" id="BAAALT010000003">
    <property type="protein sequence ID" value="GAA1783991.1"/>
    <property type="molecule type" value="Genomic_DNA"/>
</dbReference>
<reference evidence="1 3" key="1">
    <citation type="journal article" date="2019" name="Int. J. Syst. Evol. Microbiol.">
        <title>The Global Catalogue of Microorganisms (GCM) 10K type strain sequencing project: providing services to taxonomists for standard genome sequencing and annotation.</title>
        <authorList>
            <consortium name="The Broad Institute Genomics Platform"/>
            <consortium name="The Broad Institute Genome Sequencing Center for Infectious Disease"/>
            <person name="Wu L."/>
            <person name="Ma J."/>
        </authorList>
    </citation>
    <scope>NUCLEOTIDE SEQUENCE [LARGE SCALE GENOMIC DNA]</scope>
    <source>
        <strain evidence="1 3">JCM 13250</strain>
    </source>
</reference>
<accession>A0ABN2LCL9</accession>
<comment type="caution">
    <text evidence="1">The sequence shown here is derived from an EMBL/GenBank/DDBJ whole genome shotgun (WGS) entry which is preliminary data.</text>
</comment>
<dbReference type="Proteomes" id="UP001500218">
    <property type="component" value="Unassembled WGS sequence"/>
</dbReference>
<dbReference type="Gene3D" id="1.25.40.20">
    <property type="entry name" value="Ankyrin repeat-containing domain"/>
    <property type="match status" value="1"/>
</dbReference>
<evidence type="ECO:0008006" key="4">
    <source>
        <dbReference type="Google" id="ProtNLM"/>
    </source>
</evidence>
<name>A0ABN2LCL9_9ACTN</name>
<gene>
    <name evidence="1" type="ORF">GCM10009682_02720</name>
    <name evidence="2" type="ORF">GCM10009682_02920</name>
</gene>
<dbReference type="InterPro" id="IPR036770">
    <property type="entry name" value="Ankyrin_rpt-contain_sf"/>
</dbReference>
<dbReference type="RefSeq" id="WP_344125310.1">
    <property type="nucleotide sequence ID" value="NZ_BAAALT010000003.1"/>
</dbReference>